<comment type="subcellular location">
    <subcellularLocation>
        <location evidence="3">Cytoplasm</location>
    </subcellularLocation>
</comment>
<evidence type="ECO:0000256" key="15">
    <source>
        <dbReference type="ARBA" id="ARBA00031175"/>
    </source>
</evidence>
<evidence type="ECO:0000256" key="4">
    <source>
        <dbReference type="ARBA" id="ARBA00004741"/>
    </source>
</evidence>
<dbReference type="PROSITE" id="PS00858">
    <property type="entry name" value="PREPHENATE_DEHYDR_2"/>
    <property type="match status" value="1"/>
</dbReference>
<dbReference type="SUPFAM" id="SSF55021">
    <property type="entry name" value="ACT-like"/>
    <property type="match status" value="1"/>
</dbReference>
<dbReference type="InterPro" id="IPR036979">
    <property type="entry name" value="CM_dom_sf"/>
</dbReference>
<accession>A0A1J5EHP6</accession>
<dbReference type="GO" id="GO:0004664">
    <property type="term" value="F:prephenate dehydratase activity"/>
    <property type="evidence" value="ECO:0007669"/>
    <property type="project" value="UniProtKB-EC"/>
</dbReference>
<dbReference type="InterPro" id="IPR002701">
    <property type="entry name" value="CM_II_prokaryot"/>
</dbReference>
<evidence type="ECO:0000256" key="16">
    <source>
        <dbReference type="ARBA" id="ARBA00031520"/>
    </source>
</evidence>
<dbReference type="InterPro" id="IPR008242">
    <property type="entry name" value="Chor_mutase/pphenate_deHydtase"/>
</dbReference>
<dbReference type="InterPro" id="IPR045865">
    <property type="entry name" value="ACT-like_dom_sf"/>
</dbReference>
<keyword evidence="14" id="KW-0511">Multifunctional enzyme</keyword>
<name>A0A1J5EHP6_9BACT</name>
<comment type="catalytic activity">
    <reaction evidence="17">
        <text>prephenate + H(+) = 3-phenylpyruvate + CO2 + H2O</text>
        <dbReference type="Rhea" id="RHEA:21648"/>
        <dbReference type="ChEBI" id="CHEBI:15377"/>
        <dbReference type="ChEBI" id="CHEBI:15378"/>
        <dbReference type="ChEBI" id="CHEBI:16526"/>
        <dbReference type="ChEBI" id="CHEBI:18005"/>
        <dbReference type="ChEBI" id="CHEBI:29934"/>
        <dbReference type="EC" id="4.2.1.51"/>
    </reaction>
</comment>
<dbReference type="PANTHER" id="PTHR21022">
    <property type="entry name" value="PREPHENATE DEHYDRATASE P PROTEIN"/>
    <property type="match status" value="1"/>
</dbReference>
<comment type="caution">
    <text evidence="22">The sequence shown here is derived from an EMBL/GenBank/DDBJ whole genome shotgun (WGS) entry which is preliminary data.</text>
</comment>
<keyword evidence="13" id="KW-0456">Lyase</keyword>
<evidence type="ECO:0000256" key="18">
    <source>
        <dbReference type="PIRSR" id="PIRSR001500-2"/>
    </source>
</evidence>
<dbReference type="GO" id="GO:0004106">
    <property type="term" value="F:chorismate mutase activity"/>
    <property type="evidence" value="ECO:0007669"/>
    <property type="project" value="UniProtKB-EC"/>
</dbReference>
<evidence type="ECO:0000256" key="3">
    <source>
        <dbReference type="ARBA" id="ARBA00004496"/>
    </source>
</evidence>
<dbReference type="FunFam" id="3.30.70.260:FF:000012">
    <property type="entry name" value="Prephenate dehydratase"/>
    <property type="match status" value="1"/>
</dbReference>
<evidence type="ECO:0000256" key="11">
    <source>
        <dbReference type="ARBA" id="ARBA00023222"/>
    </source>
</evidence>
<feature type="domain" description="ACT" evidence="21">
    <location>
        <begin position="274"/>
        <end position="351"/>
    </location>
</feature>
<evidence type="ECO:0000256" key="6">
    <source>
        <dbReference type="ARBA" id="ARBA00013147"/>
    </source>
</evidence>
<evidence type="ECO:0000256" key="14">
    <source>
        <dbReference type="ARBA" id="ARBA00023268"/>
    </source>
</evidence>
<dbReference type="UniPathway" id="UPA00121">
    <property type="reaction ID" value="UER00345"/>
</dbReference>
<dbReference type="PROSITE" id="PS51168">
    <property type="entry name" value="CHORISMATE_MUT_2"/>
    <property type="match status" value="1"/>
</dbReference>
<evidence type="ECO:0000259" key="20">
    <source>
        <dbReference type="PROSITE" id="PS51171"/>
    </source>
</evidence>
<dbReference type="Pfam" id="PF01817">
    <property type="entry name" value="CM_2"/>
    <property type="match status" value="1"/>
</dbReference>
<evidence type="ECO:0000313" key="22">
    <source>
        <dbReference type="EMBL" id="OIP42894.1"/>
    </source>
</evidence>
<proteinExistence type="predicted"/>
<evidence type="ECO:0000259" key="19">
    <source>
        <dbReference type="PROSITE" id="PS51168"/>
    </source>
</evidence>
<evidence type="ECO:0000256" key="12">
    <source>
        <dbReference type="ARBA" id="ARBA00023235"/>
    </source>
</evidence>
<dbReference type="GO" id="GO:0046417">
    <property type="term" value="P:chorismate metabolic process"/>
    <property type="evidence" value="ECO:0007669"/>
    <property type="project" value="InterPro"/>
</dbReference>
<dbReference type="Gene3D" id="3.40.190.10">
    <property type="entry name" value="Periplasmic binding protein-like II"/>
    <property type="match status" value="2"/>
</dbReference>
<sequence length="354" mass="39686">MMTIERLREEINKIDEEILSLLNSRASCARQIGELKQKNSLVTYHPAREKEIYRQLLATNHGPLSYDTICAIYTEIISACRGIESPLKIAYLGPEATFTHMAARRKFGSSVEFVPVASIADVFAEVEKKRADYGVVPIENSTEGVITHTLDMFIESNLTICAEILLEISQCLLSNSSLEEIRLVYSHSHAFAQVRGWLKSNLPTTKCIEVSSTAEASRRAAMEQDSAAVGSELAAQVYHLNIMAKGIEDRVDNYTRFLIIGHSMVGRSENDKTSIMFSVKDRVGALHSMLSPFNKHNVNLTKIESRPSKDTIWEYIFFIDMNGHIEDDNVKEAIDELRESCLYLKVLGSYPVAG</sequence>
<dbReference type="Pfam" id="PF01842">
    <property type="entry name" value="ACT"/>
    <property type="match status" value="1"/>
</dbReference>
<dbReference type="SMART" id="SM00830">
    <property type="entry name" value="CM_2"/>
    <property type="match status" value="1"/>
</dbReference>
<dbReference type="GO" id="GO:0005737">
    <property type="term" value="C:cytoplasm"/>
    <property type="evidence" value="ECO:0007669"/>
    <property type="project" value="UniProtKB-SubCell"/>
</dbReference>
<feature type="domain" description="Chorismate mutase" evidence="19">
    <location>
        <begin position="1"/>
        <end position="88"/>
    </location>
</feature>
<dbReference type="Gene3D" id="3.30.70.260">
    <property type="match status" value="1"/>
</dbReference>
<dbReference type="EC" id="4.2.1.51" evidence="6"/>
<dbReference type="AlphaFoldDB" id="A0A1J5EHP6"/>
<evidence type="ECO:0000256" key="17">
    <source>
        <dbReference type="ARBA" id="ARBA00047848"/>
    </source>
</evidence>
<feature type="domain" description="Prephenate dehydratase" evidence="20">
    <location>
        <begin position="88"/>
        <end position="262"/>
    </location>
</feature>
<evidence type="ECO:0000256" key="8">
    <source>
        <dbReference type="ARBA" id="ARBA00022490"/>
    </source>
</evidence>
<dbReference type="UniPathway" id="UPA00120">
    <property type="reaction ID" value="UER00203"/>
</dbReference>
<keyword evidence="12" id="KW-0413">Isomerase</keyword>
<evidence type="ECO:0000259" key="21">
    <source>
        <dbReference type="PROSITE" id="PS51671"/>
    </source>
</evidence>
<keyword evidence="10" id="KW-0057">Aromatic amino acid biosynthesis</keyword>
<dbReference type="CDD" id="cd04905">
    <property type="entry name" value="ACT_CM-PDT"/>
    <property type="match status" value="1"/>
</dbReference>
<comment type="function">
    <text evidence="2">Catalyzes the Claisen rearrangement of chorismate to prephenate and the decarboxylation/dehydration of prephenate to phenylpyruvate.</text>
</comment>
<dbReference type="GO" id="GO:0009094">
    <property type="term" value="P:L-phenylalanine biosynthetic process"/>
    <property type="evidence" value="ECO:0007669"/>
    <property type="project" value="UniProtKB-UniPathway"/>
</dbReference>
<keyword evidence="9" id="KW-0028">Amino-acid biosynthesis</keyword>
<dbReference type="NCBIfam" id="NF008865">
    <property type="entry name" value="PRK11898.1"/>
    <property type="match status" value="1"/>
</dbReference>
<dbReference type="PROSITE" id="PS00857">
    <property type="entry name" value="PREPHENATE_DEHYDR_1"/>
    <property type="match status" value="1"/>
</dbReference>
<dbReference type="EMBL" id="MNYI01000033">
    <property type="protein sequence ID" value="OIP42894.1"/>
    <property type="molecule type" value="Genomic_DNA"/>
</dbReference>
<keyword evidence="11" id="KW-0584">Phenylalanine biosynthesis</keyword>
<dbReference type="SUPFAM" id="SSF53850">
    <property type="entry name" value="Periplasmic binding protein-like II"/>
    <property type="match status" value="1"/>
</dbReference>
<dbReference type="STRING" id="1817895.AUJ95_01210"/>
<dbReference type="Pfam" id="PF00800">
    <property type="entry name" value="PDT"/>
    <property type="match status" value="1"/>
</dbReference>
<organism evidence="22 23">
    <name type="scientific">Candidatus Desantisbacteria bacterium CG2_30_40_21</name>
    <dbReference type="NCBI Taxonomy" id="1817895"/>
    <lineage>
        <taxon>Bacteria</taxon>
        <taxon>Candidatus Desantisiibacteriota</taxon>
    </lineage>
</organism>
<dbReference type="Gene3D" id="1.20.59.10">
    <property type="entry name" value="Chorismate mutase"/>
    <property type="match status" value="1"/>
</dbReference>
<dbReference type="PANTHER" id="PTHR21022:SF19">
    <property type="entry name" value="PREPHENATE DEHYDRATASE-RELATED"/>
    <property type="match status" value="1"/>
</dbReference>
<dbReference type="PROSITE" id="PS51671">
    <property type="entry name" value="ACT"/>
    <property type="match status" value="1"/>
</dbReference>
<protein>
    <recommendedName>
        <fullName evidence="7">Bifunctional chorismate mutase/prephenate dehydratase</fullName>
        <ecNumber evidence="6">4.2.1.51</ecNumber>
    </recommendedName>
    <alternativeName>
        <fullName evidence="16">Chorismate mutase-prephenate dehydratase</fullName>
    </alternativeName>
    <alternativeName>
        <fullName evidence="15">p-protein</fullName>
    </alternativeName>
</protein>
<comment type="pathway">
    <text evidence="4">Amino-acid biosynthesis; L-phenylalanine biosynthesis; phenylpyruvate from prephenate: step 1/1.</text>
</comment>
<reference evidence="22 23" key="1">
    <citation type="journal article" date="2016" name="Environ. Microbiol.">
        <title>Genomic resolution of a cold subsurface aquifer community provides metabolic insights for novel microbes adapted to high CO concentrations.</title>
        <authorList>
            <person name="Probst A.J."/>
            <person name="Castelle C.J."/>
            <person name="Singh A."/>
            <person name="Brown C.T."/>
            <person name="Anantharaman K."/>
            <person name="Sharon I."/>
            <person name="Hug L.A."/>
            <person name="Burstein D."/>
            <person name="Emerson J.B."/>
            <person name="Thomas B.C."/>
            <person name="Banfield J.F."/>
        </authorList>
    </citation>
    <scope>NUCLEOTIDE SEQUENCE [LARGE SCALE GENOMIC DNA]</scope>
    <source>
        <strain evidence="22">CG2_30_40_21</strain>
    </source>
</reference>
<dbReference type="PIRSF" id="PIRSF001500">
    <property type="entry name" value="Chor_mut_pdt_Ppr"/>
    <property type="match status" value="1"/>
</dbReference>
<evidence type="ECO:0000256" key="7">
    <source>
        <dbReference type="ARBA" id="ARBA00014401"/>
    </source>
</evidence>
<evidence type="ECO:0000256" key="9">
    <source>
        <dbReference type="ARBA" id="ARBA00022605"/>
    </source>
</evidence>
<evidence type="ECO:0000313" key="23">
    <source>
        <dbReference type="Proteomes" id="UP000183085"/>
    </source>
</evidence>
<dbReference type="InterPro" id="IPR002912">
    <property type="entry name" value="ACT_dom"/>
</dbReference>
<feature type="site" description="Essential for prephenate dehydratase activity" evidence="18">
    <location>
        <position position="255"/>
    </location>
</feature>
<evidence type="ECO:0000256" key="2">
    <source>
        <dbReference type="ARBA" id="ARBA00002364"/>
    </source>
</evidence>
<dbReference type="CDD" id="cd13630">
    <property type="entry name" value="PBP2_PDT_1"/>
    <property type="match status" value="1"/>
</dbReference>
<gene>
    <name evidence="22" type="ORF">AUJ95_01210</name>
</gene>
<dbReference type="SUPFAM" id="SSF48600">
    <property type="entry name" value="Chorismate mutase II"/>
    <property type="match status" value="1"/>
</dbReference>
<dbReference type="InterPro" id="IPR001086">
    <property type="entry name" value="Preph_deHydtase"/>
</dbReference>
<dbReference type="FunFam" id="3.40.190.10:FF:000029">
    <property type="entry name" value="Chorismate mutase/Prephenate dehydratase"/>
    <property type="match status" value="1"/>
</dbReference>
<evidence type="ECO:0000256" key="10">
    <source>
        <dbReference type="ARBA" id="ARBA00023141"/>
    </source>
</evidence>
<dbReference type="PROSITE" id="PS51171">
    <property type="entry name" value="PREPHENATE_DEHYDR_3"/>
    <property type="match status" value="1"/>
</dbReference>
<evidence type="ECO:0000256" key="1">
    <source>
        <dbReference type="ARBA" id="ARBA00000824"/>
    </source>
</evidence>
<comment type="pathway">
    <text evidence="5">Metabolic intermediate biosynthesis; prephenate biosynthesis; prephenate from chorismate: step 1/1.</text>
</comment>
<comment type="catalytic activity">
    <reaction evidence="1">
        <text>chorismate = prephenate</text>
        <dbReference type="Rhea" id="RHEA:13897"/>
        <dbReference type="ChEBI" id="CHEBI:29748"/>
        <dbReference type="ChEBI" id="CHEBI:29934"/>
        <dbReference type="EC" id="5.4.99.5"/>
    </reaction>
</comment>
<dbReference type="Proteomes" id="UP000183085">
    <property type="component" value="Unassembled WGS sequence"/>
</dbReference>
<evidence type="ECO:0000256" key="5">
    <source>
        <dbReference type="ARBA" id="ARBA00004817"/>
    </source>
</evidence>
<evidence type="ECO:0000256" key="13">
    <source>
        <dbReference type="ARBA" id="ARBA00023239"/>
    </source>
</evidence>
<dbReference type="InterPro" id="IPR036263">
    <property type="entry name" value="Chorismate_II_sf"/>
</dbReference>
<dbReference type="InterPro" id="IPR018528">
    <property type="entry name" value="Preph_deHydtase_CS"/>
</dbReference>
<keyword evidence="8" id="KW-0963">Cytoplasm</keyword>